<dbReference type="GO" id="GO:0009086">
    <property type="term" value="P:methionine biosynthetic process"/>
    <property type="evidence" value="ECO:0007669"/>
    <property type="project" value="UniProtKB-KW"/>
</dbReference>
<comment type="pathway">
    <text evidence="1">One-carbon metabolism; tetrahydrofolate interconversion.</text>
</comment>
<dbReference type="PANTHER" id="PTHR48099:SF5">
    <property type="entry name" value="C-1-TETRAHYDROFOLATE SYNTHASE, CYTOPLASMIC"/>
    <property type="match status" value="1"/>
</dbReference>
<evidence type="ECO:0000313" key="12">
    <source>
        <dbReference type="Proteomes" id="UP000230179"/>
    </source>
</evidence>
<keyword evidence="8" id="KW-0511">Multifunctional enzyme</keyword>
<keyword evidence="3" id="KW-0658">Purine biosynthesis</keyword>
<dbReference type="GO" id="GO:0004477">
    <property type="term" value="F:methenyltetrahydrofolate cyclohydrolase activity"/>
    <property type="evidence" value="ECO:0007669"/>
    <property type="project" value="TreeGrafter"/>
</dbReference>
<feature type="domain" description="Tetrahydrofolate dehydrogenase/cyclohydrolase catalytic" evidence="9">
    <location>
        <begin position="3"/>
        <end position="99"/>
    </location>
</feature>
<dbReference type="InterPro" id="IPR000672">
    <property type="entry name" value="THF_DH/CycHdrlase"/>
</dbReference>
<evidence type="ECO:0000256" key="7">
    <source>
        <dbReference type="ARBA" id="ARBA00023167"/>
    </source>
</evidence>
<dbReference type="Pfam" id="PF02882">
    <property type="entry name" value="THF_DHG_CYH_C"/>
    <property type="match status" value="1"/>
</dbReference>
<dbReference type="InterPro" id="IPR046346">
    <property type="entry name" value="Aminoacid_DH-like_N_sf"/>
</dbReference>
<keyword evidence="7" id="KW-0028">Amino-acid biosynthesis</keyword>
<evidence type="ECO:0008006" key="13">
    <source>
        <dbReference type="Google" id="ProtNLM"/>
    </source>
</evidence>
<dbReference type="GO" id="GO:0006164">
    <property type="term" value="P:purine nucleotide biosynthetic process"/>
    <property type="evidence" value="ECO:0007669"/>
    <property type="project" value="UniProtKB-KW"/>
</dbReference>
<dbReference type="GO" id="GO:0004488">
    <property type="term" value="F:methylenetetrahydrofolate dehydrogenase (NADP+) activity"/>
    <property type="evidence" value="ECO:0007669"/>
    <property type="project" value="InterPro"/>
</dbReference>
<dbReference type="SUPFAM" id="SSF51735">
    <property type="entry name" value="NAD(P)-binding Rossmann-fold domains"/>
    <property type="match status" value="1"/>
</dbReference>
<accession>A0A2H0UC91</accession>
<name>A0A2H0UC91_9BACT</name>
<evidence type="ECO:0000256" key="4">
    <source>
        <dbReference type="ARBA" id="ARBA00022801"/>
    </source>
</evidence>
<proteinExistence type="predicted"/>
<dbReference type="EMBL" id="PFBL01000009">
    <property type="protein sequence ID" value="PIR83286.1"/>
    <property type="molecule type" value="Genomic_DNA"/>
</dbReference>
<evidence type="ECO:0000256" key="3">
    <source>
        <dbReference type="ARBA" id="ARBA00022755"/>
    </source>
</evidence>
<sequence>MIIDGRALAKETLARTSAHAHELARRPKVVALVGVETPATKSYLKIKSARAVDAGCDFETRPYPSSTDDADAVIIQLPLSEGIDTTAACDTIPLAKDADVLSSAARRAFENQEPGAPLPPVVGAVKQVLEAGNVDPRWKRVVIVGRGFLVGAPMATWLTQQGADVSVVSKETADLFEALSTADIIVSGAGVPRLITPDVLKQGVVLIDAATSESGGVIAGDADPACADKCSLFTPVPGGIGPMAVACLFENAVRLAGRT</sequence>
<comment type="caution">
    <text evidence="11">The sequence shown here is derived from an EMBL/GenBank/DDBJ whole genome shotgun (WGS) entry which is preliminary data.</text>
</comment>
<gene>
    <name evidence="11" type="ORF">COU19_01270</name>
</gene>
<dbReference type="Pfam" id="PF00763">
    <property type="entry name" value="THF_DHG_CYH"/>
    <property type="match status" value="1"/>
</dbReference>
<dbReference type="GO" id="GO:0005829">
    <property type="term" value="C:cytosol"/>
    <property type="evidence" value="ECO:0007669"/>
    <property type="project" value="TreeGrafter"/>
</dbReference>
<keyword evidence="5" id="KW-0521">NADP</keyword>
<dbReference type="PANTHER" id="PTHR48099">
    <property type="entry name" value="C-1-TETRAHYDROFOLATE SYNTHASE, CYTOPLASMIC-RELATED"/>
    <property type="match status" value="1"/>
</dbReference>
<protein>
    <recommendedName>
        <fullName evidence="13">Methenyltetrahydrofolate cyclohydrolase</fullName>
    </recommendedName>
</protein>
<evidence type="ECO:0000256" key="8">
    <source>
        <dbReference type="ARBA" id="ARBA00023268"/>
    </source>
</evidence>
<dbReference type="Gene3D" id="3.40.50.10860">
    <property type="entry name" value="Leucine Dehydrogenase, chain A, domain 1"/>
    <property type="match status" value="1"/>
</dbReference>
<evidence type="ECO:0000256" key="6">
    <source>
        <dbReference type="ARBA" id="ARBA00023002"/>
    </source>
</evidence>
<dbReference type="InterPro" id="IPR020630">
    <property type="entry name" value="THF_DH/CycHdrlase_cat_dom"/>
</dbReference>
<dbReference type="InterPro" id="IPR020631">
    <property type="entry name" value="THF_DH/CycHdrlase_NAD-bd_dom"/>
</dbReference>
<dbReference type="PRINTS" id="PR00085">
    <property type="entry name" value="THFDHDRGNASE"/>
</dbReference>
<dbReference type="AlphaFoldDB" id="A0A2H0UC91"/>
<evidence type="ECO:0000256" key="2">
    <source>
        <dbReference type="ARBA" id="ARBA00022563"/>
    </source>
</evidence>
<evidence type="ECO:0000259" key="10">
    <source>
        <dbReference type="Pfam" id="PF02882"/>
    </source>
</evidence>
<evidence type="ECO:0000256" key="1">
    <source>
        <dbReference type="ARBA" id="ARBA00004777"/>
    </source>
</evidence>
<evidence type="ECO:0000256" key="5">
    <source>
        <dbReference type="ARBA" id="ARBA00022857"/>
    </source>
</evidence>
<feature type="domain" description="Tetrahydrofolate dehydrogenase/cyclohydrolase NAD(P)-binding" evidence="10">
    <location>
        <begin position="124"/>
        <end position="256"/>
    </location>
</feature>
<organism evidence="11 12">
    <name type="scientific">Candidatus Kaiserbacteria bacterium CG10_big_fil_rev_8_21_14_0_10_56_12</name>
    <dbReference type="NCBI Taxonomy" id="1974611"/>
    <lineage>
        <taxon>Bacteria</taxon>
        <taxon>Candidatus Kaiseribacteriota</taxon>
    </lineage>
</organism>
<keyword evidence="2" id="KW-0554">One-carbon metabolism</keyword>
<keyword evidence="7" id="KW-0486">Methionine biosynthesis</keyword>
<evidence type="ECO:0000259" key="9">
    <source>
        <dbReference type="Pfam" id="PF00763"/>
    </source>
</evidence>
<reference evidence="12" key="1">
    <citation type="submission" date="2017-09" db="EMBL/GenBank/DDBJ databases">
        <title>Depth-based differentiation of microbial function through sediment-hosted aquifers and enrichment of novel symbionts in the deep terrestrial subsurface.</title>
        <authorList>
            <person name="Probst A.J."/>
            <person name="Ladd B."/>
            <person name="Jarett J.K."/>
            <person name="Geller-Mcgrath D.E."/>
            <person name="Sieber C.M.K."/>
            <person name="Emerson J.B."/>
            <person name="Anantharaman K."/>
            <person name="Thomas B.C."/>
            <person name="Malmstrom R."/>
            <person name="Stieglmeier M."/>
            <person name="Klingl A."/>
            <person name="Woyke T."/>
            <person name="Ryan C.M."/>
            <person name="Banfield J.F."/>
        </authorList>
    </citation>
    <scope>NUCLEOTIDE SEQUENCE [LARGE SCALE GENOMIC DNA]</scope>
</reference>
<dbReference type="Gene3D" id="3.40.50.720">
    <property type="entry name" value="NAD(P)-binding Rossmann-like Domain"/>
    <property type="match status" value="1"/>
</dbReference>
<dbReference type="SUPFAM" id="SSF53223">
    <property type="entry name" value="Aminoacid dehydrogenase-like, N-terminal domain"/>
    <property type="match status" value="1"/>
</dbReference>
<dbReference type="InterPro" id="IPR036291">
    <property type="entry name" value="NAD(P)-bd_dom_sf"/>
</dbReference>
<dbReference type="Proteomes" id="UP000230179">
    <property type="component" value="Unassembled WGS sequence"/>
</dbReference>
<evidence type="ECO:0000313" key="11">
    <source>
        <dbReference type="EMBL" id="PIR83286.1"/>
    </source>
</evidence>
<dbReference type="GO" id="GO:0035999">
    <property type="term" value="P:tetrahydrofolate interconversion"/>
    <property type="evidence" value="ECO:0007669"/>
    <property type="project" value="TreeGrafter"/>
</dbReference>
<keyword evidence="4" id="KW-0378">Hydrolase</keyword>
<keyword evidence="6" id="KW-0560">Oxidoreductase</keyword>